<dbReference type="InterPro" id="IPR037066">
    <property type="entry name" value="Plug_dom_sf"/>
</dbReference>
<feature type="domain" description="Secretin/TonB short N-terminal" evidence="13">
    <location>
        <begin position="52"/>
        <end position="103"/>
    </location>
</feature>
<evidence type="ECO:0000256" key="11">
    <source>
        <dbReference type="RuleBase" id="RU003357"/>
    </source>
</evidence>
<keyword evidence="7 11" id="KW-0798">TonB box</keyword>
<evidence type="ECO:0000256" key="8">
    <source>
        <dbReference type="ARBA" id="ARBA00023136"/>
    </source>
</evidence>
<dbReference type="GO" id="GO:0009279">
    <property type="term" value="C:cell outer membrane"/>
    <property type="evidence" value="ECO:0007669"/>
    <property type="project" value="UniProtKB-SubCell"/>
</dbReference>
<dbReference type="Pfam" id="PF00593">
    <property type="entry name" value="TonB_dep_Rec_b-barrel"/>
    <property type="match status" value="1"/>
</dbReference>
<keyword evidence="9 10" id="KW-0998">Cell outer membrane</keyword>
<comment type="subcellular location">
    <subcellularLocation>
        <location evidence="1 10">Cell outer membrane</location>
        <topology evidence="1 10">Multi-pass membrane protein</topology>
    </subcellularLocation>
</comment>
<evidence type="ECO:0000256" key="10">
    <source>
        <dbReference type="PROSITE-ProRule" id="PRU01360"/>
    </source>
</evidence>
<dbReference type="GO" id="GO:0006826">
    <property type="term" value="P:iron ion transport"/>
    <property type="evidence" value="ECO:0007669"/>
    <property type="project" value="UniProtKB-KW"/>
</dbReference>
<keyword evidence="4" id="KW-0410">Iron transport</keyword>
<dbReference type="Pfam" id="PF07715">
    <property type="entry name" value="Plug"/>
    <property type="match status" value="1"/>
</dbReference>
<name>A0A7W6BFR3_9SPHN</name>
<dbReference type="InterPro" id="IPR039426">
    <property type="entry name" value="TonB-dep_rcpt-like"/>
</dbReference>
<evidence type="ECO:0000256" key="2">
    <source>
        <dbReference type="ARBA" id="ARBA00022448"/>
    </source>
</evidence>
<dbReference type="SUPFAM" id="SSF56935">
    <property type="entry name" value="Porins"/>
    <property type="match status" value="1"/>
</dbReference>
<evidence type="ECO:0000256" key="12">
    <source>
        <dbReference type="SAM" id="SignalP"/>
    </source>
</evidence>
<evidence type="ECO:0000313" key="15">
    <source>
        <dbReference type="Proteomes" id="UP000571950"/>
    </source>
</evidence>
<feature type="signal peptide" evidence="12">
    <location>
        <begin position="1"/>
        <end position="27"/>
    </location>
</feature>
<dbReference type="PROSITE" id="PS52016">
    <property type="entry name" value="TONB_DEPENDENT_REC_3"/>
    <property type="match status" value="1"/>
</dbReference>
<dbReference type="SMART" id="SM00965">
    <property type="entry name" value="STN"/>
    <property type="match status" value="1"/>
</dbReference>
<evidence type="ECO:0000256" key="6">
    <source>
        <dbReference type="ARBA" id="ARBA00023004"/>
    </source>
</evidence>
<keyword evidence="4" id="KW-0406">Ion transport</keyword>
<dbReference type="AlphaFoldDB" id="A0A7W6BFR3"/>
<dbReference type="Gene3D" id="2.40.170.20">
    <property type="entry name" value="TonB-dependent receptor, beta-barrel domain"/>
    <property type="match status" value="1"/>
</dbReference>
<keyword evidence="2 10" id="KW-0813">Transport</keyword>
<evidence type="ECO:0000256" key="3">
    <source>
        <dbReference type="ARBA" id="ARBA00022452"/>
    </source>
</evidence>
<organism evidence="14 15">
    <name type="scientific">Sphingobium jiangsuense</name>
    <dbReference type="NCBI Taxonomy" id="870476"/>
    <lineage>
        <taxon>Bacteria</taxon>
        <taxon>Pseudomonadati</taxon>
        <taxon>Pseudomonadota</taxon>
        <taxon>Alphaproteobacteria</taxon>
        <taxon>Sphingomonadales</taxon>
        <taxon>Sphingomonadaceae</taxon>
        <taxon>Sphingobium</taxon>
    </lineage>
</organism>
<keyword evidence="12" id="KW-0732">Signal</keyword>
<evidence type="ECO:0000259" key="13">
    <source>
        <dbReference type="SMART" id="SM00965"/>
    </source>
</evidence>
<dbReference type="InterPro" id="IPR011662">
    <property type="entry name" value="Secretin/TonB_short_N"/>
</dbReference>
<reference evidence="14 15" key="1">
    <citation type="submission" date="2020-08" db="EMBL/GenBank/DDBJ databases">
        <title>Genomic Encyclopedia of Type Strains, Phase IV (KMG-IV): sequencing the most valuable type-strain genomes for metagenomic binning, comparative biology and taxonomic classification.</title>
        <authorList>
            <person name="Goeker M."/>
        </authorList>
    </citation>
    <scope>NUCLEOTIDE SEQUENCE [LARGE SCALE GENOMIC DNA]</scope>
    <source>
        <strain evidence="14 15">DSM 26189</strain>
    </source>
</reference>
<comment type="similarity">
    <text evidence="10 11">Belongs to the TonB-dependent receptor family.</text>
</comment>
<evidence type="ECO:0000256" key="4">
    <source>
        <dbReference type="ARBA" id="ARBA00022496"/>
    </source>
</evidence>
<dbReference type="InterPro" id="IPR012910">
    <property type="entry name" value="Plug_dom"/>
</dbReference>
<feature type="chain" id="PRO_5030864795" evidence="12">
    <location>
        <begin position="28"/>
        <end position="1041"/>
    </location>
</feature>
<dbReference type="Gene3D" id="3.55.50.30">
    <property type="match status" value="1"/>
</dbReference>
<dbReference type="PANTHER" id="PTHR47234">
    <property type="match status" value="1"/>
</dbReference>
<accession>A0A7W6BFR3</accession>
<keyword evidence="8 10" id="KW-0472">Membrane</keyword>
<evidence type="ECO:0000256" key="5">
    <source>
        <dbReference type="ARBA" id="ARBA00022692"/>
    </source>
</evidence>
<keyword evidence="3 10" id="KW-1134">Transmembrane beta strand</keyword>
<keyword evidence="15" id="KW-1185">Reference proteome</keyword>
<evidence type="ECO:0000256" key="1">
    <source>
        <dbReference type="ARBA" id="ARBA00004571"/>
    </source>
</evidence>
<dbReference type="InterPro" id="IPR036942">
    <property type="entry name" value="Beta-barrel_TonB_sf"/>
</dbReference>
<dbReference type="RefSeq" id="WP_188071624.1">
    <property type="nucleotide sequence ID" value="NZ_BSPS01000008.1"/>
</dbReference>
<proteinExistence type="inferred from homology"/>
<gene>
    <name evidence="14" type="ORF">GGR43_001788</name>
</gene>
<dbReference type="Proteomes" id="UP000571950">
    <property type="component" value="Unassembled WGS sequence"/>
</dbReference>
<protein>
    <submittedName>
        <fullName evidence="14">Outer membrane receptor protein involved in Fe transport</fullName>
    </submittedName>
</protein>
<sequence length="1041" mass="113095">MHASFFRSAVSLAVVAVAICQPAAAFAQKRGFAVPAQSASAGIREFARQAGIQITLAGRDGDGRSTNAVRGDLDVREALDRLLAGTGLLVRSFDGQVAMLAADAAPVAEAEPAGGEGAITVTGSRIARPELESAMPIGVVDMEVARKAGNTSAYETILRDVAVGPGNGPYNSAPEGQYDGGMATIELRNMGVSRSLTLVDGRRRVSGAASSSAVDINMIPTAMIERIEIVTGGAAAIYGADAVTGAANIITRRNFNGLEISATTGTTEAGGGSKSQVSLVAGTGFSDNRGSITIGGTWMRNKPIYFHQRYSRDTNISYQINSASKGPDDGIPDRTIRYNMTNMYLQPNANIYVGGKTYLLAPDGSAYVGQYANGCISGCGTSRDGGDGGFPQSQYWSDFLIAPIENYSVIARFDYELSDWLSYSARFDYGRSQYDAYRRPYRDDDRLTWLNGAGGATAYLDNPYLPDSFRQIMVAAGLTSTAVRRSYENFGQMTDYSDRQSMTVGSGFNGKLPGGFEWDAFWQYGRSTNDIHADNVPIASRFIAARDVIADPVTGDPVCRDPAARAIGCVPFDIFSEAPLTAEQREWMMATRRKHREQTQTIYGGTIGGSPLTLPGGPVQMVVGFEHRRESIHNIDDNGAAPPDRELSHLGAWAPYEPELRASNHVSEAYGELVVPVLRDLPFAHRLTVEGAYRYSDYSDFDSTSTWKVGGSWSPMPEVTLRAVRSRSVRVPNFGERYSARAVQEIGVRDACLETSYRANATRQANCALLMQQLGVPTPYLPSEIGTGRVITGGSADVTPETSNSLTLGAVFQPRFLPGFDLTVDYWSIKLDNMIAAIAQQDILNLCMDLPSIDNQFCDRITRDSRGYAEGVDTSYMNVSESEAKGIDIGVNYRRMVGPGQLSLALRASYLLKFETTTLPGVATSRIIYDGGYQNPRLRGNLFANYRVGDWDIGLNTRLWGSAVNYTNVSDEAYEANELPAKLYNDLNVGWAMNDNMTLRVGVNNLFDVQPPYRPRTYYQGGGGVYDVYGRYFFGSVNFKF</sequence>
<evidence type="ECO:0000313" key="14">
    <source>
        <dbReference type="EMBL" id="MBB3926073.1"/>
    </source>
</evidence>
<dbReference type="InterPro" id="IPR000531">
    <property type="entry name" value="Beta-barrel_TonB"/>
</dbReference>
<evidence type="ECO:0000256" key="9">
    <source>
        <dbReference type="ARBA" id="ARBA00023237"/>
    </source>
</evidence>
<evidence type="ECO:0000256" key="7">
    <source>
        <dbReference type="ARBA" id="ARBA00023077"/>
    </source>
</evidence>
<dbReference type="Gene3D" id="2.170.130.10">
    <property type="entry name" value="TonB-dependent receptor, plug domain"/>
    <property type="match status" value="1"/>
</dbReference>
<keyword evidence="14" id="KW-0675">Receptor</keyword>
<dbReference type="EMBL" id="JACIDT010000005">
    <property type="protein sequence ID" value="MBB3926073.1"/>
    <property type="molecule type" value="Genomic_DNA"/>
</dbReference>
<keyword evidence="6" id="KW-0408">Iron</keyword>
<keyword evidence="5 10" id="KW-0812">Transmembrane</keyword>
<dbReference type="PANTHER" id="PTHR47234:SF2">
    <property type="entry name" value="TONB-DEPENDENT RECEPTOR"/>
    <property type="match status" value="1"/>
</dbReference>
<comment type="caution">
    <text evidence="14">The sequence shown here is derived from an EMBL/GenBank/DDBJ whole genome shotgun (WGS) entry which is preliminary data.</text>
</comment>